<evidence type="ECO:0000313" key="9">
    <source>
        <dbReference type="Proteomes" id="UP000652219"/>
    </source>
</evidence>
<dbReference type="PANTHER" id="PTHR15549:SF27">
    <property type="entry name" value="CHITIN-BINDING TYPE-1 DOMAIN-CONTAINING PROTEIN"/>
    <property type="match status" value="1"/>
</dbReference>
<sequence>MRSSAVTLFLGHLAVAMAAGLLSKNDRIPRQTAAIEDDFYGVGVGFSPAPTAGPALWGRAPDLRVRSLKPDTCGIATLPHSTFAIVCPRDLACQTSGEYMVCGTQPVTKCFDGTASQCQSGSSSLGAGTICCTATTSGWRPWCVTYYKDASRNDWRYYLNCGRSRHEGSTSIQLIAATDEPAYFSGTTLTASESEPAPTGTTPTPTPEPSSSSGSNTGAIVGGVVGGVAVVAIAVCVVVWLVLRRRRVAKEQGETPLTQSPEQKPYGSQPYPLSVSPQHQYTGHENQQYAYHAEASTVPPPQPIHEVAGDTSVNNRSNRAELGS</sequence>
<protein>
    <submittedName>
        <fullName evidence="8">Uncharacterized protein</fullName>
    </submittedName>
</protein>
<evidence type="ECO:0000256" key="6">
    <source>
        <dbReference type="SAM" id="Phobius"/>
    </source>
</evidence>
<comment type="caution">
    <text evidence="8">The sequence shown here is derived from an EMBL/GenBank/DDBJ whole genome shotgun (WGS) entry which is preliminary data.</text>
</comment>
<dbReference type="EMBL" id="WIGN01000066">
    <property type="protein sequence ID" value="KAF6812167.1"/>
    <property type="molecule type" value="Genomic_DNA"/>
</dbReference>
<comment type="subcellular location">
    <subcellularLocation>
        <location evidence="1">Membrane</location>
        <topology evidence="1">Single-pass membrane protein</topology>
    </subcellularLocation>
</comment>
<proteinExistence type="predicted"/>
<gene>
    <name evidence="8" type="ORF">CSOJ01_05291</name>
</gene>
<dbReference type="AlphaFoldDB" id="A0A8H6JFT6"/>
<evidence type="ECO:0000256" key="4">
    <source>
        <dbReference type="ARBA" id="ARBA00023136"/>
    </source>
</evidence>
<feature type="compositionally biased region" description="Low complexity" evidence="5">
    <location>
        <begin position="192"/>
        <end position="215"/>
    </location>
</feature>
<feature type="region of interest" description="Disordered" evidence="5">
    <location>
        <begin position="252"/>
        <end position="324"/>
    </location>
</feature>
<name>A0A8H6JFT6_9PEZI</name>
<feature type="transmembrane region" description="Helical" evidence="6">
    <location>
        <begin position="219"/>
        <end position="243"/>
    </location>
</feature>
<evidence type="ECO:0000256" key="2">
    <source>
        <dbReference type="ARBA" id="ARBA00022692"/>
    </source>
</evidence>
<feature type="compositionally biased region" description="Polar residues" evidence="5">
    <location>
        <begin position="275"/>
        <end position="289"/>
    </location>
</feature>
<dbReference type="Proteomes" id="UP000652219">
    <property type="component" value="Unassembled WGS sequence"/>
</dbReference>
<accession>A0A8H6JFT6</accession>
<dbReference type="GO" id="GO:0016020">
    <property type="term" value="C:membrane"/>
    <property type="evidence" value="ECO:0007669"/>
    <property type="project" value="UniProtKB-SubCell"/>
</dbReference>
<reference evidence="8 9" key="1">
    <citation type="journal article" date="2020" name="Phytopathology">
        <title>Genome Sequence Resources of Colletotrichum truncatum, C. plurivorum, C. musicola, and C. sojae: Four Species Pathogenic to Soybean (Glycine max).</title>
        <authorList>
            <person name="Rogerio F."/>
            <person name="Boufleur T.R."/>
            <person name="Ciampi-Guillardi M."/>
            <person name="Sukno S.A."/>
            <person name="Thon M.R."/>
            <person name="Massola Junior N.S."/>
            <person name="Baroncelli R."/>
        </authorList>
    </citation>
    <scope>NUCLEOTIDE SEQUENCE [LARGE SCALE GENOMIC DNA]</scope>
    <source>
        <strain evidence="8 9">LFN0009</strain>
    </source>
</reference>
<evidence type="ECO:0000256" key="3">
    <source>
        <dbReference type="ARBA" id="ARBA00022989"/>
    </source>
</evidence>
<keyword evidence="7" id="KW-0732">Signal</keyword>
<feature type="chain" id="PRO_5034508566" evidence="7">
    <location>
        <begin position="19"/>
        <end position="324"/>
    </location>
</feature>
<dbReference type="InterPro" id="IPR051694">
    <property type="entry name" value="Immunoregulatory_rcpt-like"/>
</dbReference>
<keyword evidence="3 6" id="KW-1133">Transmembrane helix</keyword>
<organism evidence="8 9">
    <name type="scientific">Colletotrichum sojae</name>
    <dbReference type="NCBI Taxonomy" id="2175907"/>
    <lineage>
        <taxon>Eukaryota</taxon>
        <taxon>Fungi</taxon>
        <taxon>Dikarya</taxon>
        <taxon>Ascomycota</taxon>
        <taxon>Pezizomycotina</taxon>
        <taxon>Sordariomycetes</taxon>
        <taxon>Hypocreomycetidae</taxon>
        <taxon>Glomerellales</taxon>
        <taxon>Glomerellaceae</taxon>
        <taxon>Colletotrichum</taxon>
        <taxon>Colletotrichum orchidearum species complex</taxon>
    </lineage>
</organism>
<feature type="signal peptide" evidence="7">
    <location>
        <begin position="1"/>
        <end position="18"/>
    </location>
</feature>
<keyword evidence="4 6" id="KW-0472">Membrane</keyword>
<dbReference type="PANTHER" id="PTHR15549">
    <property type="entry name" value="PAIRED IMMUNOGLOBULIN-LIKE TYPE 2 RECEPTOR"/>
    <property type="match status" value="1"/>
</dbReference>
<evidence type="ECO:0000313" key="8">
    <source>
        <dbReference type="EMBL" id="KAF6812167.1"/>
    </source>
</evidence>
<keyword evidence="2 6" id="KW-0812">Transmembrane</keyword>
<keyword evidence="9" id="KW-1185">Reference proteome</keyword>
<evidence type="ECO:0000256" key="7">
    <source>
        <dbReference type="SAM" id="SignalP"/>
    </source>
</evidence>
<feature type="region of interest" description="Disordered" evidence="5">
    <location>
        <begin position="189"/>
        <end position="215"/>
    </location>
</feature>
<evidence type="ECO:0000256" key="5">
    <source>
        <dbReference type="SAM" id="MobiDB-lite"/>
    </source>
</evidence>
<evidence type="ECO:0000256" key="1">
    <source>
        <dbReference type="ARBA" id="ARBA00004167"/>
    </source>
</evidence>
<dbReference type="GO" id="GO:0071944">
    <property type="term" value="C:cell periphery"/>
    <property type="evidence" value="ECO:0007669"/>
    <property type="project" value="UniProtKB-ARBA"/>
</dbReference>